<evidence type="ECO:0000313" key="1">
    <source>
        <dbReference type="EMBL" id="EBR4981674.1"/>
    </source>
</evidence>
<dbReference type="EMBL" id="AAGSLN010000035">
    <property type="protein sequence ID" value="EBR4981674.1"/>
    <property type="molecule type" value="Genomic_DNA"/>
</dbReference>
<comment type="caution">
    <text evidence="1">The sequence shown here is derived from an EMBL/GenBank/DDBJ whole genome shotgun (WGS) entry which is preliminary data.</text>
</comment>
<sequence length="77" mass="9084">MPRFEAVLIKIENLDGSIIEQYWGIYDYKTKTLRPERYNSLSEADEEAKKLNIIDEKDELTKDTDYMTSNVSHPKNK</sequence>
<organism evidence="1">
    <name type="scientific">Salmonella enterica</name>
    <name type="common">Salmonella choleraesuis</name>
    <dbReference type="NCBI Taxonomy" id="28901"/>
    <lineage>
        <taxon>Bacteria</taxon>
        <taxon>Pseudomonadati</taxon>
        <taxon>Pseudomonadota</taxon>
        <taxon>Gammaproteobacteria</taxon>
        <taxon>Enterobacterales</taxon>
        <taxon>Enterobacteriaceae</taxon>
        <taxon>Salmonella</taxon>
    </lineage>
</organism>
<protein>
    <submittedName>
        <fullName evidence="1">Uncharacterized protein</fullName>
    </submittedName>
</protein>
<gene>
    <name evidence="1" type="ORF">B6T46_22555</name>
</gene>
<proteinExistence type="predicted"/>
<reference evidence="1" key="1">
    <citation type="submission" date="2018-07" db="EMBL/GenBank/DDBJ databases">
        <authorList>
            <consortium name="PulseNet: The National Subtyping Network for Foodborne Disease Surveillance"/>
            <person name="Tarr C.L."/>
            <person name="Trees E."/>
            <person name="Katz L.S."/>
            <person name="Carleton-Romer H.A."/>
            <person name="Stroika S."/>
            <person name="Kucerova Z."/>
            <person name="Roache K.F."/>
            <person name="Sabol A.L."/>
            <person name="Besser J."/>
            <person name="Gerner-Smidt P."/>
        </authorList>
    </citation>
    <scope>NUCLEOTIDE SEQUENCE</scope>
    <source>
        <strain evidence="1">PNUSAS010646</strain>
    </source>
</reference>
<accession>A0A5U7QUN7</accession>
<dbReference type="AlphaFoldDB" id="A0A5U7QUN7"/>
<name>A0A5U7QUN7_SALER</name>